<accession>A0A9N9IQX9</accession>
<protein>
    <submittedName>
        <fullName evidence="3">14802_t:CDS:1</fullName>
    </submittedName>
</protein>
<name>A0A9N9IQX9_9GLOM</name>
<evidence type="ECO:0000313" key="4">
    <source>
        <dbReference type="Proteomes" id="UP000789396"/>
    </source>
</evidence>
<feature type="non-terminal residue" evidence="3">
    <location>
        <position position="1"/>
    </location>
</feature>
<dbReference type="OrthoDB" id="2387250at2759"/>
<proteinExistence type="predicted"/>
<feature type="non-terminal residue" evidence="3">
    <location>
        <position position="135"/>
    </location>
</feature>
<evidence type="ECO:0000259" key="2">
    <source>
        <dbReference type="PROSITE" id="PS50142"/>
    </source>
</evidence>
<feature type="domain" description="RNase III" evidence="2">
    <location>
        <begin position="95"/>
        <end position="113"/>
    </location>
</feature>
<dbReference type="GO" id="GO:0004525">
    <property type="term" value="F:ribonuclease III activity"/>
    <property type="evidence" value="ECO:0007669"/>
    <property type="project" value="InterPro"/>
</dbReference>
<dbReference type="Gene3D" id="1.10.1520.10">
    <property type="entry name" value="Ribonuclease III domain"/>
    <property type="match status" value="1"/>
</dbReference>
<feature type="compositionally biased region" description="Polar residues" evidence="1">
    <location>
        <begin position="28"/>
        <end position="37"/>
    </location>
</feature>
<organism evidence="3 4">
    <name type="scientific">Racocetra fulgida</name>
    <dbReference type="NCBI Taxonomy" id="60492"/>
    <lineage>
        <taxon>Eukaryota</taxon>
        <taxon>Fungi</taxon>
        <taxon>Fungi incertae sedis</taxon>
        <taxon>Mucoromycota</taxon>
        <taxon>Glomeromycotina</taxon>
        <taxon>Glomeromycetes</taxon>
        <taxon>Diversisporales</taxon>
        <taxon>Gigasporaceae</taxon>
        <taxon>Racocetra</taxon>
    </lineage>
</organism>
<dbReference type="InterPro" id="IPR000999">
    <property type="entry name" value="RNase_III_dom"/>
</dbReference>
<sequence length="135" mass="15664">EIRLRPSTPGYRLSFPKTRSKNPEASKPTETSGVEQRSPNDLESRGVDKKSKVIKELGMIRQSVQIMECNKILAAYTWTIRFHELNDMKFRQIKKLHADAFEAYLGAYYLNYGESATCRYLKDLMIPLFDLVIEK</sequence>
<dbReference type="InterPro" id="IPR036389">
    <property type="entry name" value="RNase_III_sf"/>
</dbReference>
<dbReference type="SUPFAM" id="SSF69065">
    <property type="entry name" value="RNase III domain-like"/>
    <property type="match status" value="1"/>
</dbReference>
<evidence type="ECO:0000313" key="3">
    <source>
        <dbReference type="EMBL" id="CAG8746025.1"/>
    </source>
</evidence>
<keyword evidence="4" id="KW-1185">Reference proteome</keyword>
<evidence type="ECO:0000256" key="1">
    <source>
        <dbReference type="SAM" id="MobiDB-lite"/>
    </source>
</evidence>
<dbReference type="Proteomes" id="UP000789396">
    <property type="component" value="Unassembled WGS sequence"/>
</dbReference>
<reference evidence="3" key="1">
    <citation type="submission" date="2021-06" db="EMBL/GenBank/DDBJ databases">
        <authorList>
            <person name="Kallberg Y."/>
            <person name="Tangrot J."/>
            <person name="Rosling A."/>
        </authorList>
    </citation>
    <scope>NUCLEOTIDE SEQUENCE</scope>
    <source>
        <strain evidence="3">IN212</strain>
    </source>
</reference>
<dbReference type="GO" id="GO:0006396">
    <property type="term" value="P:RNA processing"/>
    <property type="evidence" value="ECO:0007669"/>
    <property type="project" value="InterPro"/>
</dbReference>
<dbReference type="PROSITE" id="PS50142">
    <property type="entry name" value="RNASE_3_2"/>
    <property type="match status" value="1"/>
</dbReference>
<dbReference type="EMBL" id="CAJVPZ010034107">
    <property type="protein sequence ID" value="CAG8746025.1"/>
    <property type="molecule type" value="Genomic_DNA"/>
</dbReference>
<feature type="compositionally biased region" description="Basic and acidic residues" evidence="1">
    <location>
        <begin position="38"/>
        <end position="47"/>
    </location>
</feature>
<comment type="caution">
    <text evidence="3">The sequence shown here is derived from an EMBL/GenBank/DDBJ whole genome shotgun (WGS) entry which is preliminary data.</text>
</comment>
<dbReference type="AlphaFoldDB" id="A0A9N9IQX9"/>
<gene>
    <name evidence="3" type="ORF">RFULGI_LOCUS13236</name>
</gene>
<feature type="region of interest" description="Disordered" evidence="1">
    <location>
        <begin position="1"/>
        <end position="47"/>
    </location>
</feature>